<evidence type="ECO:0000256" key="4">
    <source>
        <dbReference type="ARBA" id="ARBA00022729"/>
    </source>
</evidence>
<proteinExistence type="inferred from homology"/>
<dbReference type="GO" id="GO:1904680">
    <property type="term" value="F:peptide transmembrane transporter activity"/>
    <property type="evidence" value="ECO:0007669"/>
    <property type="project" value="TreeGrafter"/>
</dbReference>
<comment type="caution">
    <text evidence="7">The sequence shown here is derived from an EMBL/GenBank/DDBJ whole genome shotgun (WGS) entry which is preliminary data.</text>
</comment>
<accession>A0A418ZZ85</accession>
<dbReference type="GO" id="GO:0030288">
    <property type="term" value="C:outer membrane-bounded periplasmic space"/>
    <property type="evidence" value="ECO:0007669"/>
    <property type="project" value="UniProtKB-ARBA"/>
</dbReference>
<dbReference type="Gene3D" id="3.90.76.10">
    <property type="entry name" value="Dipeptide-binding Protein, Domain 1"/>
    <property type="match status" value="1"/>
</dbReference>
<dbReference type="PANTHER" id="PTHR30290:SF10">
    <property type="entry name" value="PERIPLASMIC OLIGOPEPTIDE-BINDING PROTEIN-RELATED"/>
    <property type="match status" value="1"/>
</dbReference>
<reference evidence="7 8" key="1">
    <citation type="submission" date="2018-09" db="EMBL/GenBank/DDBJ databases">
        <title>Paracoccus onubensis nov. sp. a moderate halophilic bacterium isolated from Gruta de las Maravillas (Aracena, Spain).</title>
        <authorList>
            <person name="Jurado V."/>
            <person name="Gutierrez-Patricio S."/>
            <person name="Gonzalez-Pimentel J.L."/>
            <person name="Laiz L."/>
            <person name="Saiz-Jimenez C."/>
        </authorList>
    </citation>
    <scope>NUCLEOTIDE SEQUENCE [LARGE SCALE GENOMIC DNA]</scope>
    <source>
        <strain evidence="7 8">DSM 19484</strain>
    </source>
</reference>
<dbReference type="InterPro" id="IPR000914">
    <property type="entry name" value="SBP_5_dom"/>
</dbReference>
<dbReference type="GO" id="GO:0015833">
    <property type="term" value="P:peptide transport"/>
    <property type="evidence" value="ECO:0007669"/>
    <property type="project" value="TreeGrafter"/>
</dbReference>
<dbReference type="PIRSF" id="PIRSF002741">
    <property type="entry name" value="MppA"/>
    <property type="match status" value="1"/>
</dbReference>
<evidence type="ECO:0000313" key="8">
    <source>
        <dbReference type="Proteomes" id="UP000285530"/>
    </source>
</evidence>
<keyword evidence="3" id="KW-0813">Transport</keyword>
<dbReference type="InterPro" id="IPR039424">
    <property type="entry name" value="SBP_5"/>
</dbReference>
<evidence type="ECO:0000313" key="7">
    <source>
        <dbReference type="EMBL" id="RJL05876.1"/>
    </source>
</evidence>
<dbReference type="Gene3D" id="3.10.105.10">
    <property type="entry name" value="Dipeptide-binding Protein, Domain 3"/>
    <property type="match status" value="1"/>
</dbReference>
<evidence type="ECO:0000256" key="2">
    <source>
        <dbReference type="ARBA" id="ARBA00005695"/>
    </source>
</evidence>
<feature type="signal peptide" evidence="5">
    <location>
        <begin position="1"/>
        <end position="26"/>
    </location>
</feature>
<dbReference type="Proteomes" id="UP000285530">
    <property type="component" value="Unassembled WGS sequence"/>
</dbReference>
<feature type="domain" description="Solute-binding protein family 5" evidence="6">
    <location>
        <begin position="76"/>
        <end position="440"/>
    </location>
</feature>
<dbReference type="RefSeq" id="WP_119885597.1">
    <property type="nucleotide sequence ID" value="NZ_CP067169.1"/>
</dbReference>
<organism evidence="7 8">
    <name type="scientific">Paracoccus aestuarii</name>
    <dbReference type="NCBI Taxonomy" id="453842"/>
    <lineage>
        <taxon>Bacteria</taxon>
        <taxon>Pseudomonadati</taxon>
        <taxon>Pseudomonadota</taxon>
        <taxon>Alphaproteobacteria</taxon>
        <taxon>Rhodobacterales</taxon>
        <taxon>Paracoccaceae</taxon>
        <taxon>Paracoccus</taxon>
    </lineage>
</organism>
<dbReference type="CDD" id="cd08512">
    <property type="entry name" value="PBP2_NikA_DppA_OppA_like_7"/>
    <property type="match status" value="1"/>
</dbReference>
<feature type="chain" id="PRO_5019297099" evidence="5">
    <location>
        <begin position="27"/>
        <end position="534"/>
    </location>
</feature>
<dbReference type="OrthoDB" id="9803988at2"/>
<evidence type="ECO:0000256" key="1">
    <source>
        <dbReference type="ARBA" id="ARBA00004418"/>
    </source>
</evidence>
<evidence type="ECO:0000259" key="6">
    <source>
        <dbReference type="Pfam" id="PF00496"/>
    </source>
</evidence>
<keyword evidence="8" id="KW-1185">Reference proteome</keyword>
<dbReference type="AlphaFoldDB" id="A0A418ZZ85"/>
<name>A0A418ZZ85_9RHOB</name>
<dbReference type="Gene3D" id="3.40.190.10">
    <property type="entry name" value="Periplasmic binding protein-like II"/>
    <property type="match status" value="1"/>
</dbReference>
<dbReference type="SUPFAM" id="SSF53850">
    <property type="entry name" value="Periplasmic binding protein-like II"/>
    <property type="match status" value="1"/>
</dbReference>
<gene>
    <name evidence="7" type="ORF">D3P06_05455</name>
</gene>
<dbReference type="Pfam" id="PF00496">
    <property type="entry name" value="SBP_bac_5"/>
    <property type="match status" value="1"/>
</dbReference>
<evidence type="ECO:0000256" key="5">
    <source>
        <dbReference type="SAM" id="SignalP"/>
    </source>
</evidence>
<comment type="subcellular location">
    <subcellularLocation>
        <location evidence="1">Periplasm</location>
    </subcellularLocation>
</comment>
<protein>
    <submittedName>
        <fullName evidence="7">ABC transporter substrate-binding protein</fullName>
    </submittedName>
</protein>
<sequence length="534" mass="59257">MKRRTKMLTSALALAGATAMPLAAAAQTPPNVMVMAWNIDAISTFDPAQVGEVVTVELLVNACDRLMEYDPEDETNVVPGLAESYEVSEDGTTITFTIREGLTFPSGNPATAQEMMWSLHRVLNIGLGAAAALTEYGFSAENAAERITAPDDRTLVMQFDQPYPTSLLLQAIAAYPVAIMLDRDTILENEVNDDLGNQYLATHTECVGPYRLERWNPGEVVILERNDDYWGEAPGMQTILVRHVAEAGTQRLMLTSGDIDIARDLTPEDIADVSAMDNIEVVTTMKPQLTYLALNNEFGPFTDPRARLALRYLLDYEAMGNSFLRNIGVIRQSPVQLGAFGALTEEEGRPFSLDIERARELLAEAGVEEGTSISLILGTHPYSMPIGQHFQENAAAAGLNVSVERMANAQLFSRIRGREFEMGVMSWQTSVGDAHGMASRQIYNPDNAAEAQLTQYPSWRSAYFSEEYNQRVMDALLEPDADTREEMYHQLQLDQMQEGPQVFMFQTTQNVAHRAELQGWNAHGFKAFYNQVTK</sequence>
<keyword evidence="4 5" id="KW-0732">Signal</keyword>
<dbReference type="InterPro" id="IPR030678">
    <property type="entry name" value="Peptide/Ni-bd"/>
</dbReference>
<dbReference type="PANTHER" id="PTHR30290">
    <property type="entry name" value="PERIPLASMIC BINDING COMPONENT OF ABC TRANSPORTER"/>
    <property type="match status" value="1"/>
</dbReference>
<comment type="similarity">
    <text evidence="2">Belongs to the bacterial solute-binding protein 5 family.</text>
</comment>
<dbReference type="EMBL" id="QZEV01000016">
    <property type="protein sequence ID" value="RJL05876.1"/>
    <property type="molecule type" value="Genomic_DNA"/>
</dbReference>
<dbReference type="GO" id="GO:0043190">
    <property type="term" value="C:ATP-binding cassette (ABC) transporter complex"/>
    <property type="evidence" value="ECO:0007669"/>
    <property type="project" value="InterPro"/>
</dbReference>
<evidence type="ECO:0000256" key="3">
    <source>
        <dbReference type="ARBA" id="ARBA00022448"/>
    </source>
</evidence>